<feature type="transmembrane region" description="Helical" evidence="1">
    <location>
        <begin position="18"/>
        <end position="36"/>
    </location>
</feature>
<protein>
    <submittedName>
        <fullName evidence="2">Uncharacterized protein</fullName>
    </submittedName>
</protein>
<gene>
    <name evidence="2" type="ORF">ENN98_03540</name>
</gene>
<accession>A0A7C2TG59</accession>
<proteinExistence type="predicted"/>
<dbReference type="AlphaFoldDB" id="A0A7C2TG59"/>
<keyword evidence="1" id="KW-1133">Transmembrane helix</keyword>
<evidence type="ECO:0000313" key="2">
    <source>
        <dbReference type="EMBL" id="HET97760.1"/>
    </source>
</evidence>
<evidence type="ECO:0000256" key="1">
    <source>
        <dbReference type="SAM" id="Phobius"/>
    </source>
</evidence>
<name>A0A7C2TG59_9BACT</name>
<feature type="transmembrane region" description="Helical" evidence="1">
    <location>
        <begin position="48"/>
        <end position="70"/>
    </location>
</feature>
<dbReference type="EMBL" id="DSDS01000081">
    <property type="protein sequence ID" value="HET97760.1"/>
    <property type="molecule type" value="Genomic_DNA"/>
</dbReference>
<dbReference type="Proteomes" id="UP000885986">
    <property type="component" value="Unassembled WGS sequence"/>
</dbReference>
<reference evidence="2" key="1">
    <citation type="journal article" date="2020" name="mSystems">
        <title>Genome- and Community-Level Interaction Insights into Carbon Utilization and Element Cycling Functions of Hydrothermarchaeota in Hydrothermal Sediment.</title>
        <authorList>
            <person name="Zhou Z."/>
            <person name="Liu Y."/>
            <person name="Xu W."/>
            <person name="Pan J."/>
            <person name="Luo Z.H."/>
            <person name="Li M."/>
        </authorList>
    </citation>
    <scope>NUCLEOTIDE SEQUENCE [LARGE SCALE GENOMIC DNA]</scope>
    <source>
        <strain evidence="2">SpSt-1224</strain>
    </source>
</reference>
<keyword evidence="1" id="KW-0812">Transmembrane</keyword>
<comment type="caution">
    <text evidence="2">The sequence shown here is derived from an EMBL/GenBank/DDBJ whole genome shotgun (WGS) entry which is preliminary data.</text>
</comment>
<keyword evidence="1" id="KW-0472">Membrane</keyword>
<organism evidence="2">
    <name type="scientific">Desulfurivibrio alkaliphilus</name>
    <dbReference type="NCBI Taxonomy" id="427923"/>
    <lineage>
        <taxon>Bacteria</taxon>
        <taxon>Pseudomonadati</taxon>
        <taxon>Thermodesulfobacteriota</taxon>
        <taxon>Desulfobulbia</taxon>
        <taxon>Desulfobulbales</taxon>
        <taxon>Desulfobulbaceae</taxon>
        <taxon>Desulfurivibrio</taxon>
    </lineage>
</organism>
<sequence length="82" mass="9707">MSSEKKHLFDQPRNVQRVLYGLFALLGISLALEPFIHKHSYFPWEDWLGFYAIYGFVACVLLVLGAKYILRPLVKRDEHYYD</sequence>